<dbReference type="RefSeq" id="XP_060307202.1">
    <property type="nucleotide sequence ID" value="XM_060462106.1"/>
</dbReference>
<organism evidence="1 2">
    <name type="scientific">Colletotrichum costaricense</name>
    <dbReference type="NCBI Taxonomy" id="1209916"/>
    <lineage>
        <taxon>Eukaryota</taxon>
        <taxon>Fungi</taxon>
        <taxon>Dikarya</taxon>
        <taxon>Ascomycota</taxon>
        <taxon>Pezizomycotina</taxon>
        <taxon>Sordariomycetes</taxon>
        <taxon>Hypocreomycetidae</taxon>
        <taxon>Glomerellales</taxon>
        <taxon>Glomerellaceae</taxon>
        <taxon>Colletotrichum</taxon>
        <taxon>Colletotrichum acutatum species complex</taxon>
    </lineage>
</organism>
<gene>
    <name evidence="1" type="ORF">CCOS01_13962</name>
</gene>
<proteinExistence type="predicted"/>
<reference evidence="1 2" key="1">
    <citation type="submission" date="2016-10" db="EMBL/GenBank/DDBJ databases">
        <title>The genome sequence of Colletotrichum fioriniae PJ7.</title>
        <authorList>
            <person name="Baroncelli R."/>
        </authorList>
    </citation>
    <scope>NUCLEOTIDE SEQUENCE [LARGE SCALE GENOMIC DNA]</scope>
    <source>
        <strain evidence="1 2">IMI 309622</strain>
    </source>
</reference>
<keyword evidence="2" id="KW-1185">Reference proteome</keyword>
<dbReference type="Proteomes" id="UP001240678">
    <property type="component" value="Unassembled WGS sequence"/>
</dbReference>
<evidence type="ECO:0000313" key="1">
    <source>
        <dbReference type="EMBL" id="KAK1514022.1"/>
    </source>
</evidence>
<dbReference type="GeneID" id="85345653"/>
<evidence type="ECO:0000313" key="2">
    <source>
        <dbReference type="Proteomes" id="UP001240678"/>
    </source>
</evidence>
<sequence length="146" mass="16175">HLPTTNQTAIFVPKATVFYGRTHLLIHAARTNTCRLAMAYSLRILLLSIVKDPGQTEALQDVHDKLRATPRISTLIMRLWGTRLQLWACGSIPQLGPNYRQPNAGGEGVGTLGGSSPQLWKTHSEIYHAVHRQPDMTGSRVGTQRL</sequence>
<name>A0AAI9YK82_9PEZI</name>
<feature type="non-terminal residue" evidence="1">
    <location>
        <position position="1"/>
    </location>
</feature>
<dbReference type="AlphaFoldDB" id="A0AAI9YK82"/>
<dbReference type="EMBL" id="MOOE01000019">
    <property type="protein sequence ID" value="KAK1514022.1"/>
    <property type="molecule type" value="Genomic_DNA"/>
</dbReference>
<protein>
    <submittedName>
        <fullName evidence="1">Uncharacterized protein</fullName>
    </submittedName>
</protein>
<accession>A0AAI9YK82</accession>
<comment type="caution">
    <text evidence="1">The sequence shown here is derived from an EMBL/GenBank/DDBJ whole genome shotgun (WGS) entry which is preliminary data.</text>
</comment>